<dbReference type="Proteomes" id="UP001319180">
    <property type="component" value="Unassembled WGS sequence"/>
</dbReference>
<reference evidence="1 2" key="1">
    <citation type="submission" date="2021-05" db="EMBL/GenBank/DDBJ databases">
        <title>A Polyphasic approach of four new species of the genus Ohtaekwangia: Ohtaekwangia histidinii sp. nov., Ohtaekwangia cretensis sp. nov., Ohtaekwangia indiensis sp. nov., Ohtaekwangia reichenbachii sp. nov. from diverse environment.</title>
        <authorList>
            <person name="Octaviana S."/>
        </authorList>
    </citation>
    <scope>NUCLEOTIDE SEQUENCE [LARGE SCALE GENOMIC DNA]</scope>
    <source>
        <strain evidence="1 2">PWU37</strain>
    </source>
</reference>
<evidence type="ECO:0000313" key="1">
    <source>
        <dbReference type="EMBL" id="MBT1687391.1"/>
    </source>
</evidence>
<accession>A0AAP2D8F6</accession>
<comment type="caution">
    <text evidence="1">The sequence shown here is derived from an EMBL/GenBank/DDBJ whole genome shotgun (WGS) entry which is preliminary data.</text>
</comment>
<name>A0AAP2D8F6_9BACT</name>
<evidence type="ECO:0000313" key="2">
    <source>
        <dbReference type="Proteomes" id="UP001319180"/>
    </source>
</evidence>
<dbReference type="AlphaFoldDB" id="A0AAP2D8F6"/>
<gene>
    <name evidence="1" type="ORF">KK078_12545</name>
</gene>
<keyword evidence="2" id="KW-1185">Reference proteome</keyword>
<proteinExistence type="predicted"/>
<dbReference type="EMBL" id="JAHESC010000016">
    <property type="protein sequence ID" value="MBT1687391.1"/>
    <property type="molecule type" value="Genomic_DNA"/>
</dbReference>
<dbReference type="RefSeq" id="WP_254090620.1">
    <property type="nucleotide sequence ID" value="NZ_JAHESC010000016.1"/>
</dbReference>
<organism evidence="1 2">
    <name type="scientific">Dawidia soli</name>
    <dbReference type="NCBI Taxonomy" id="2782352"/>
    <lineage>
        <taxon>Bacteria</taxon>
        <taxon>Pseudomonadati</taxon>
        <taxon>Bacteroidota</taxon>
        <taxon>Cytophagia</taxon>
        <taxon>Cytophagales</taxon>
        <taxon>Chryseotaleaceae</taxon>
        <taxon>Dawidia</taxon>
    </lineage>
</organism>
<protein>
    <submittedName>
        <fullName evidence="1">Uncharacterized protein</fullName>
    </submittedName>
</protein>
<sequence length="439" mass="48680">MDSELNTVYSRWFDGTDHQIELENGGLYSIELTLPSGKIFRRTSMFDNHSTPVVQFNIALESPDKASEWAYFSRKLAKPVDQYVEAFSTRSILHVSLVHDWRAAGRSDQGLYSEPTGKLDWGLNWAGTDPVNSNVLSVETVILERSFQQSPYNFNVNTVDGNAILQLSGPAVDLKIVHLPPRSSVKCLIKRSDRPVAEDHPYDVTIATDNQSADIILQLMSRNDINEAEALIGYPQIAEDLLYNKVEDPTSAAVGGYFLLRIGDLEKLHNWPTNLANWFPWFPDGCIIAAWQILKEAAKRNVAPDLNAVADLLFRSTDRGRPVYSEGIKLLYEGFRLLSYNTGQLSEVNNYLLSNKAGLVNQLYADVDVSSPYLTIVRSVDPINLDSPFASLASGTSSLTTGARVARQTNLWTPHDGLTTNMSAAKKINIKPKELGASG</sequence>